<organism evidence="9 10">
    <name type="scientific">Viridothelium virens</name>
    <name type="common">Speckled blister lichen</name>
    <name type="synonym">Trypethelium virens</name>
    <dbReference type="NCBI Taxonomy" id="1048519"/>
    <lineage>
        <taxon>Eukaryota</taxon>
        <taxon>Fungi</taxon>
        <taxon>Dikarya</taxon>
        <taxon>Ascomycota</taxon>
        <taxon>Pezizomycotina</taxon>
        <taxon>Dothideomycetes</taxon>
        <taxon>Dothideomycetes incertae sedis</taxon>
        <taxon>Trypetheliales</taxon>
        <taxon>Trypetheliaceae</taxon>
        <taxon>Viridothelium</taxon>
    </lineage>
</organism>
<dbReference type="GO" id="GO:0005576">
    <property type="term" value="C:extracellular region"/>
    <property type="evidence" value="ECO:0007669"/>
    <property type="project" value="UniProtKB-SubCell"/>
</dbReference>
<evidence type="ECO:0000313" key="9">
    <source>
        <dbReference type="EMBL" id="KAF2233818.1"/>
    </source>
</evidence>
<protein>
    <recommendedName>
        <fullName evidence="4">superoxide dismutase</fullName>
        <ecNumber evidence="4">1.15.1.1</ecNumber>
    </recommendedName>
</protein>
<name>A0A6A6H7K6_VIRVR</name>
<keyword evidence="6" id="KW-0049">Antioxidant</keyword>
<feature type="chain" id="PRO_5025330407" description="superoxide dismutase" evidence="8">
    <location>
        <begin position="20"/>
        <end position="286"/>
    </location>
</feature>
<feature type="signal peptide" evidence="8">
    <location>
        <begin position="1"/>
        <end position="19"/>
    </location>
</feature>
<dbReference type="InterPro" id="IPR036423">
    <property type="entry name" value="SOD-like_Cu/Zn_dom_sf"/>
</dbReference>
<proteinExistence type="inferred from homology"/>
<dbReference type="EMBL" id="ML991803">
    <property type="protein sequence ID" value="KAF2233818.1"/>
    <property type="molecule type" value="Genomic_DNA"/>
</dbReference>
<dbReference type="Gene3D" id="2.60.40.200">
    <property type="entry name" value="Superoxide dismutase, copper/zinc binding domain"/>
    <property type="match status" value="1"/>
</dbReference>
<comment type="catalytic activity">
    <reaction evidence="7">
        <text>2 superoxide + 2 H(+) = H2O2 + O2</text>
        <dbReference type="Rhea" id="RHEA:20696"/>
        <dbReference type="ChEBI" id="CHEBI:15378"/>
        <dbReference type="ChEBI" id="CHEBI:15379"/>
        <dbReference type="ChEBI" id="CHEBI:16240"/>
        <dbReference type="ChEBI" id="CHEBI:18421"/>
        <dbReference type="EC" id="1.15.1.1"/>
    </reaction>
</comment>
<dbReference type="GO" id="GO:0046872">
    <property type="term" value="F:metal ion binding"/>
    <property type="evidence" value="ECO:0007669"/>
    <property type="project" value="InterPro"/>
</dbReference>
<gene>
    <name evidence="9" type="ORF">EV356DRAFT_515969</name>
</gene>
<evidence type="ECO:0000256" key="6">
    <source>
        <dbReference type="ARBA" id="ARBA00022862"/>
    </source>
</evidence>
<evidence type="ECO:0000256" key="2">
    <source>
        <dbReference type="ARBA" id="ARBA00004613"/>
    </source>
</evidence>
<keyword evidence="5" id="KW-0964">Secreted</keyword>
<comment type="subcellular location">
    <subcellularLocation>
        <location evidence="1">Cell envelope</location>
    </subcellularLocation>
    <subcellularLocation>
        <location evidence="2">Secreted</location>
    </subcellularLocation>
</comment>
<sequence length="286" mass="28994">MYANALLAVLGAAVVRGQGAGEGFPPPSPQTLSTTLSGVLPVLPTVTPGPFAGVETEEGAIIDQGPANPSFEPVNGPATTQSSLPAATYQAVLPSTNFDDGTGSTITGAITISSNPSTPGVSIVVNFAGFPNAAAYGPFLYHIHEFAVPANGNCSATVGHLDPTDRGEYYPCNTADLASCQVGDLAGKFGKITQSPFIARFQDSFLSTNPSSPAFFGDKSIVIHSSNTTRLTCANFQKVSNSTGINGTSPAQPSQTVVPYNPGNAAGALTSFGAAGVFAAIAAFFL</sequence>
<reference evidence="9" key="1">
    <citation type="journal article" date="2020" name="Stud. Mycol.">
        <title>101 Dothideomycetes genomes: a test case for predicting lifestyles and emergence of pathogens.</title>
        <authorList>
            <person name="Haridas S."/>
            <person name="Albert R."/>
            <person name="Binder M."/>
            <person name="Bloem J."/>
            <person name="Labutti K."/>
            <person name="Salamov A."/>
            <person name="Andreopoulos B."/>
            <person name="Baker S."/>
            <person name="Barry K."/>
            <person name="Bills G."/>
            <person name="Bluhm B."/>
            <person name="Cannon C."/>
            <person name="Castanera R."/>
            <person name="Culley D."/>
            <person name="Daum C."/>
            <person name="Ezra D."/>
            <person name="Gonzalez J."/>
            <person name="Henrissat B."/>
            <person name="Kuo A."/>
            <person name="Liang C."/>
            <person name="Lipzen A."/>
            <person name="Lutzoni F."/>
            <person name="Magnuson J."/>
            <person name="Mondo S."/>
            <person name="Nolan M."/>
            <person name="Ohm R."/>
            <person name="Pangilinan J."/>
            <person name="Park H.-J."/>
            <person name="Ramirez L."/>
            <person name="Alfaro M."/>
            <person name="Sun H."/>
            <person name="Tritt A."/>
            <person name="Yoshinaga Y."/>
            <person name="Zwiers L.-H."/>
            <person name="Turgeon B."/>
            <person name="Goodwin S."/>
            <person name="Spatafora J."/>
            <person name="Crous P."/>
            <person name="Grigoriev I."/>
        </authorList>
    </citation>
    <scope>NUCLEOTIDE SEQUENCE</scope>
    <source>
        <strain evidence="9">Tuck. ex Michener</strain>
    </source>
</reference>
<keyword evidence="8" id="KW-0732">Signal</keyword>
<dbReference type="EC" id="1.15.1.1" evidence="4"/>
<evidence type="ECO:0000256" key="3">
    <source>
        <dbReference type="ARBA" id="ARBA00010457"/>
    </source>
</evidence>
<dbReference type="AlphaFoldDB" id="A0A6A6H7K6"/>
<keyword evidence="10" id="KW-1185">Reference proteome</keyword>
<evidence type="ECO:0000256" key="1">
    <source>
        <dbReference type="ARBA" id="ARBA00004196"/>
    </source>
</evidence>
<dbReference type="GO" id="GO:0004784">
    <property type="term" value="F:superoxide dismutase activity"/>
    <property type="evidence" value="ECO:0007669"/>
    <property type="project" value="UniProtKB-EC"/>
</dbReference>
<evidence type="ECO:0000313" key="10">
    <source>
        <dbReference type="Proteomes" id="UP000800092"/>
    </source>
</evidence>
<dbReference type="FunFam" id="2.60.40.200:FF:000007">
    <property type="entry name" value="Cell surface Cu-only superoxide dismutase 5"/>
    <property type="match status" value="1"/>
</dbReference>
<evidence type="ECO:0000256" key="7">
    <source>
        <dbReference type="ARBA" id="ARBA00049204"/>
    </source>
</evidence>
<comment type="similarity">
    <text evidence="3">Belongs to the Cu-Zn superoxide dismutase family.</text>
</comment>
<accession>A0A6A6H7K6</accession>
<dbReference type="Proteomes" id="UP000800092">
    <property type="component" value="Unassembled WGS sequence"/>
</dbReference>
<evidence type="ECO:0000256" key="4">
    <source>
        <dbReference type="ARBA" id="ARBA00012682"/>
    </source>
</evidence>
<dbReference type="OrthoDB" id="159229at2759"/>
<evidence type="ECO:0000256" key="5">
    <source>
        <dbReference type="ARBA" id="ARBA00022525"/>
    </source>
</evidence>
<evidence type="ECO:0000256" key="8">
    <source>
        <dbReference type="SAM" id="SignalP"/>
    </source>
</evidence>
<dbReference type="SUPFAM" id="SSF49329">
    <property type="entry name" value="Cu,Zn superoxide dismutase-like"/>
    <property type="match status" value="1"/>
</dbReference>